<dbReference type="Proteomes" id="UP000828390">
    <property type="component" value="Unassembled WGS sequence"/>
</dbReference>
<evidence type="ECO:0000313" key="1">
    <source>
        <dbReference type="EMBL" id="KAH3874508.1"/>
    </source>
</evidence>
<accession>A0A9D4MDA9</accession>
<dbReference type="EMBL" id="JAIWYP010000002">
    <property type="protein sequence ID" value="KAH3874508.1"/>
    <property type="molecule type" value="Genomic_DNA"/>
</dbReference>
<evidence type="ECO:0000313" key="2">
    <source>
        <dbReference type="Proteomes" id="UP000828390"/>
    </source>
</evidence>
<sequence length="53" mass="6132">MQVKFFRFSPRLSKDSPLDCTDEKILEMIVIMETKSCICNLVIEGKIKKVARV</sequence>
<keyword evidence="2" id="KW-1185">Reference proteome</keyword>
<proteinExistence type="predicted"/>
<dbReference type="AlphaFoldDB" id="A0A9D4MDA9"/>
<reference evidence="1" key="2">
    <citation type="submission" date="2020-11" db="EMBL/GenBank/DDBJ databases">
        <authorList>
            <person name="McCartney M.A."/>
            <person name="Auch B."/>
            <person name="Kono T."/>
            <person name="Mallez S."/>
            <person name="Becker A."/>
            <person name="Gohl D.M."/>
            <person name="Silverstein K.A.T."/>
            <person name="Koren S."/>
            <person name="Bechman K.B."/>
            <person name="Herman A."/>
            <person name="Abrahante J.E."/>
            <person name="Garbe J."/>
        </authorList>
    </citation>
    <scope>NUCLEOTIDE SEQUENCE</scope>
    <source>
        <strain evidence="1">Duluth1</strain>
        <tissue evidence="1">Whole animal</tissue>
    </source>
</reference>
<name>A0A9D4MDA9_DREPO</name>
<reference evidence="1" key="1">
    <citation type="journal article" date="2019" name="bioRxiv">
        <title>The Genome of the Zebra Mussel, Dreissena polymorpha: A Resource for Invasive Species Research.</title>
        <authorList>
            <person name="McCartney M.A."/>
            <person name="Auch B."/>
            <person name="Kono T."/>
            <person name="Mallez S."/>
            <person name="Zhang Y."/>
            <person name="Obille A."/>
            <person name="Becker A."/>
            <person name="Abrahante J.E."/>
            <person name="Garbe J."/>
            <person name="Badalamenti J.P."/>
            <person name="Herman A."/>
            <person name="Mangelson H."/>
            <person name="Liachko I."/>
            <person name="Sullivan S."/>
            <person name="Sone E.D."/>
            <person name="Koren S."/>
            <person name="Silverstein K.A.T."/>
            <person name="Beckman K.B."/>
            <person name="Gohl D.M."/>
        </authorList>
    </citation>
    <scope>NUCLEOTIDE SEQUENCE</scope>
    <source>
        <strain evidence="1">Duluth1</strain>
        <tissue evidence="1">Whole animal</tissue>
    </source>
</reference>
<comment type="caution">
    <text evidence="1">The sequence shown here is derived from an EMBL/GenBank/DDBJ whole genome shotgun (WGS) entry which is preliminary data.</text>
</comment>
<protein>
    <submittedName>
        <fullName evidence="1">Uncharacterized protein</fullName>
    </submittedName>
</protein>
<gene>
    <name evidence="1" type="ORF">DPMN_037753</name>
</gene>
<organism evidence="1 2">
    <name type="scientific">Dreissena polymorpha</name>
    <name type="common">Zebra mussel</name>
    <name type="synonym">Mytilus polymorpha</name>
    <dbReference type="NCBI Taxonomy" id="45954"/>
    <lineage>
        <taxon>Eukaryota</taxon>
        <taxon>Metazoa</taxon>
        <taxon>Spiralia</taxon>
        <taxon>Lophotrochozoa</taxon>
        <taxon>Mollusca</taxon>
        <taxon>Bivalvia</taxon>
        <taxon>Autobranchia</taxon>
        <taxon>Heteroconchia</taxon>
        <taxon>Euheterodonta</taxon>
        <taxon>Imparidentia</taxon>
        <taxon>Neoheterodontei</taxon>
        <taxon>Myida</taxon>
        <taxon>Dreissenoidea</taxon>
        <taxon>Dreissenidae</taxon>
        <taxon>Dreissena</taxon>
    </lineage>
</organism>